<feature type="transmembrane region" description="Helical" evidence="1">
    <location>
        <begin position="21"/>
        <end position="48"/>
    </location>
</feature>
<accession>A0A0P8BVI2</accession>
<gene>
    <name evidence="2" type="ORF">HLUCCA11_20340</name>
</gene>
<name>A0A0P8BVI2_9CYAN</name>
<organism evidence="2 3">
    <name type="scientific">Phormidesmis priestleyi Ana</name>
    <dbReference type="NCBI Taxonomy" id="1666911"/>
    <lineage>
        <taxon>Bacteria</taxon>
        <taxon>Bacillati</taxon>
        <taxon>Cyanobacteriota</taxon>
        <taxon>Cyanophyceae</taxon>
        <taxon>Leptolyngbyales</taxon>
        <taxon>Leptolyngbyaceae</taxon>
        <taxon>Phormidesmis</taxon>
    </lineage>
</organism>
<sequence length="104" mass="12225">MENHPYVEVNKAMSEPFMVGLLPVGLIGPVVLCLFIAYLFTQVFWAVLFKATSYFWTIGMFFWLSVTYYTVVGDQPWRIKNQLAWIPRYRRGLYAVKPLLEDHD</sequence>
<protein>
    <submittedName>
        <fullName evidence="2">Uncharacterized protein</fullName>
    </submittedName>
</protein>
<keyword evidence="1" id="KW-0812">Transmembrane</keyword>
<reference evidence="2 3" key="1">
    <citation type="submission" date="2015-09" db="EMBL/GenBank/DDBJ databases">
        <title>Identification and resolution of microdiversity through metagenomic sequencing of parallel consortia.</title>
        <authorList>
            <person name="Nelson W.C."/>
            <person name="Romine M.F."/>
            <person name="Lindemann S.R."/>
        </authorList>
    </citation>
    <scope>NUCLEOTIDE SEQUENCE [LARGE SCALE GENOMIC DNA]</scope>
    <source>
        <strain evidence="2">Ana</strain>
    </source>
</reference>
<dbReference type="Proteomes" id="UP000050465">
    <property type="component" value="Unassembled WGS sequence"/>
</dbReference>
<keyword evidence="1" id="KW-0472">Membrane</keyword>
<evidence type="ECO:0000256" key="1">
    <source>
        <dbReference type="SAM" id="Phobius"/>
    </source>
</evidence>
<dbReference type="EMBL" id="LJZR01000044">
    <property type="protein sequence ID" value="KPQ32860.1"/>
    <property type="molecule type" value="Genomic_DNA"/>
</dbReference>
<evidence type="ECO:0000313" key="3">
    <source>
        <dbReference type="Proteomes" id="UP000050465"/>
    </source>
</evidence>
<comment type="caution">
    <text evidence="2">The sequence shown here is derived from an EMBL/GenBank/DDBJ whole genome shotgun (WGS) entry which is preliminary data.</text>
</comment>
<dbReference type="STRING" id="1666911.HLUCCA11_20340"/>
<feature type="transmembrane region" description="Helical" evidence="1">
    <location>
        <begin position="54"/>
        <end position="72"/>
    </location>
</feature>
<keyword evidence="1" id="KW-1133">Transmembrane helix</keyword>
<evidence type="ECO:0000313" key="2">
    <source>
        <dbReference type="EMBL" id="KPQ32860.1"/>
    </source>
</evidence>
<proteinExistence type="predicted"/>
<dbReference type="AlphaFoldDB" id="A0A0P8BVI2"/>